<comment type="caution">
    <text evidence="6">The sequence shown here is derived from an EMBL/GenBank/DDBJ whole genome shotgun (WGS) entry which is preliminary data.</text>
</comment>
<dbReference type="PROSITE" id="PS50931">
    <property type="entry name" value="HTH_LYSR"/>
    <property type="match status" value="1"/>
</dbReference>
<dbReference type="Pfam" id="PF00126">
    <property type="entry name" value="HTH_1"/>
    <property type="match status" value="1"/>
</dbReference>
<proteinExistence type="inferred from homology"/>
<evidence type="ECO:0000259" key="5">
    <source>
        <dbReference type="PROSITE" id="PS50931"/>
    </source>
</evidence>
<keyword evidence="3" id="KW-0238">DNA-binding</keyword>
<evidence type="ECO:0000256" key="2">
    <source>
        <dbReference type="ARBA" id="ARBA00023015"/>
    </source>
</evidence>
<dbReference type="InterPro" id="IPR036388">
    <property type="entry name" value="WH-like_DNA-bd_sf"/>
</dbReference>
<dbReference type="InterPro" id="IPR005119">
    <property type="entry name" value="LysR_subst-bd"/>
</dbReference>
<dbReference type="SUPFAM" id="SSF53850">
    <property type="entry name" value="Periplasmic binding protein-like II"/>
    <property type="match status" value="1"/>
</dbReference>
<dbReference type="Pfam" id="PF03466">
    <property type="entry name" value="LysR_substrate"/>
    <property type="match status" value="1"/>
</dbReference>
<sequence>MNIRSIQDSALRYFYEVVRYGSISAAAQHLHVAASAISRQISSLEQSLGTPLFERHPRGMIPNAAGEALAAHARRVFLDAEKTMQEIHALHGLNVGRVRIAASEGLATCFLPQHISEFRQRHQGILFDVNVQPPHIISEQLRKGDVDIGFQFTRLSEKDLHVLYRQDAPVLALTPPNHPLGRSKRITLATLLSYPLALPDVHTTVRQLLEVACSAQQLSLQPVFSSNNMNSLHQFVLAGGGVSVSAEISARHLLNQGLMQAVLIQEPVLLNRQIEVQVLAGRHLPNAVQTFVDFILPRLQTP</sequence>
<feature type="domain" description="HTH lysR-type" evidence="5">
    <location>
        <begin position="1"/>
        <end position="63"/>
    </location>
</feature>
<evidence type="ECO:0000313" key="7">
    <source>
        <dbReference type="Proteomes" id="UP001168613"/>
    </source>
</evidence>
<dbReference type="EMBL" id="JAJHNU010000005">
    <property type="protein sequence ID" value="MDN4122663.1"/>
    <property type="molecule type" value="Genomic_DNA"/>
</dbReference>
<evidence type="ECO:0000256" key="1">
    <source>
        <dbReference type="ARBA" id="ARBA00009437"/>
    </source>
</evidence>
<gene>
    <name evidence="6" type="ORF">LMS43_15330</name>
</gene>
<keyword evidence="7" id="KW-1185">Reference proteome</keyword>
<organism evidence="6 7">
    <name type="scientific">Alcaligenes endophyticus</name>
    <dbReference type="NCBI Taxonomy" id="1929088"/>
    <lineage>
        <taxon>Bacteria</taxon>
        <taxon>Pseudomonadati</taxon>
        <taxon>Pseudomonadota</taxon>
        <taxon>Betaproteobacteria</taxon>
        <taxon>Burkholderiales</taxon>
        <taxon>Alcaligenaceae</taxon>
        <taxon>Alcaligenes</taxon>
    </lineage>
</organism>
<evidence type="ECO:0000313" key="6">
    <source>
        <dbReference type="EMBL" id="MDN4122663.1"/>
    </source>
</evidence>
<dbReference type="RefSeq" id="WP_266123811.1">
    <property type="nucleotide sequence ID" value="NZ_JAJHNU010000005.1"/>
</dbReference>
<evidence type="ECO:0000256" key="4">
    <source>
        <dbReference type="ARBA" id="ARBA00023163"/>
    </source>
</evidence>
<dbReference type="Gene3D" id="1.10.10.10">
    <property type="entry name" value="Winged helix-like DNA-binding domain superfamily/Winged helix DNA-binding domain"/>
    <property type="match status" value="1"/>
</dbReference>
<dbReference type="PANTHER" id="PTHR30419">
    <property type="entry name" value="HTH-TYPE TRANSCRIPTIONAL REGULATOR YBHD"/>
    <property type="match status" value="1"/>
</dbReference>
<name>A0ABT8EMY4_9BURK</name>
<dbReference type="InterPro" id="IPR036390">
    <property type="entry name" value="WH_DNA-bd_sf"/>
</dbReference>
<keyword evidence="4" id="KW-0804">Transcription</keyword>
<dbReference type="PANTHER" id="PTHR30419:SF8">
    <property type="entry name" value="NITROGEN ASSIMILATION TRANSCRIPTIONAL ACTIVATOR-RELATED"/>
    <property type="match status" value="1"/>
</dbReference>
<accession>A0ABT8EMY4</accession>
<dbReference type="PRINTS" id="PR00039">
    <property type="entry name" value="HTHLYSR"/>
</dbReference>
<evidence type="ECO:0000256" key="3">
    <source>
        <dbReference type="ARBA" id="ARBA00023125"/>
    </source>
</evidence>
<keyword evidence="2" id="KW-0805">Transcription regulation</keyword>
<dbReference type="Gene3D" id="3.40.190.290">
    <property type="match status" value="1"/>
</dbReference>
<dbReference type="Proteomes" id="UP001168613">
    <property type="component" value="Unassembled WGS sequence"/>
</dbReference>
<reference evidence="6" key="1">
    <citation type="submission" date="2021-11" db="EMBL/GenBank/DDBJ databases">
        <title>Draft genome sequence of Alcaligenes endophyticus type strain CCUG 75668T.</title>
        <authorList>
            <person name="Salva-Serra F."/>
            <person name="Duran R.E."/>
            <person name="Seeger M."/>
            <person name="Moore E.R.B."/>
            <person name="Jaen-Luchoro D."/>
        </authorList>
    </citation>
    <scope>NUCLEOTIDE SEQUENCE</scope>
    <source>
        <strain evidence="6">CCUG 75668</strain>
    </source>
</reference>
<protein>
    <submittedName>
        <fullName evidence="6">LysR family transcriptional regulator</fullName>
    </submittedName>
</protein>
<dbReference type="SUPFAM" id="SSF46785">
    <property type="entry name" value="Winged helix' DNA-binding domain"/>
    <property type="match status" value="1"/>
</dbReference>
<comment type="similarity">
    <text evidence="1">Belongs to the LysR transcriptional regulatory family.</text>
</comment>
<dbReference type="InterPro" id="IPR050950">
    <property type="entry name" value="HTH-type_LysR_regulators"/>
</dbReference>
<dbReference type="InterPro" id="IPR000847">
    <property type="entry name" value="LysR_HTH_N"/>
</dbReference>